<dbReference type="GO" id="GO:0016149">
    <property type="term" value="F:translation release factor activity, codon specific"/>
    <property type="evidence" value="ECO:0007669"/>
    <property type="project" value="UniProtKB-UniRule"/>
</dbReference>
<dbReference type="PATRIC" id="fig|1705564.3.peg.821"/>
<evidence type="ECO:0000256" key="4">
    <source>
        <dbReference type="ARBA" id="ARBA00011520"/>
    </source>
</evidence>
<dbReference type="FunFam" id="3.30.960.10:FF:000003">
    <property type="entry name" value="Peptide chain release factor subunit 1"/>
    <property type="match status" value="1"/>
</dbReference>
<dbReference type="Gene3D" id="1.20.5.170">
    <property type="match status" value="1"/>
</dbReference>
<dbReference type="Pfam" id="PF03464">
    <property type="entry name" value="eRF1_2"/>
    <property type="match status" value="1"/>
</dbReference>
<comment type="similarity">
    <text evidence="3 9">Belongs to the eukaryotic release factor 1 family.</text>
</comment>
<dbReference type="GO" id="GO:0005737">
    <property type="term" value="C:cytoplasm"/>
    <property type="evidence" value="ECO:0007669"/>
    <property type="project" value="UniProtKB-SubCell"/>
</dbReference>
<dbReference type="Proteomes" id="UP000075578">
    <property type="component" value="Unassembled WGS sequence"/>
</dbReference>
<evidence type="ECO:0000256" key="5">
    <source>
        <dbReference type="ARBA" id="ARBA00019723"/>
    </source>
</evidence>
<dbReference type="AlphaFoldDB" id="A0A150J5K0"/>
<comment type="subunit">
    <text evidence="4 9">Heterodimer of two subunits, one of which binds GTP.</text>
</comment>
<dbReference type="InterPro" id="IPR042226">
    <property type="entry name" value="eFR1_2_sf"/>
</dbReference>
<evidence type="ECO:0000256" key="3">
    <source>
        <dbReference type="ARBA" id="ARBA00005326"/>
    </source>
</evidence>
<dbReference type="SUPFAM" id="SSF55315">
    <property type="entry name" value="L30e-like"/>
    <property type="match status" value="1"/>
</dbReference>
<keyword evidence="7 9" id="KW-0648">Protein biosynthesis</keyword>
<proteinExistence type="inferred from homology"/>
<keyword evidence="6 9" id="KW-0963">Cytoplasm</keyword>
<organism evidence="11 12">
    <name type="scientific">Candidatus Methanofastidiosum methylothiophilum</name>
    <dbReference type="NCBI Taxonomy" id="1705564"/>
    <lineage>
        <taxon>Archaea</taxon>
        <taxon>Methanobacteriati</taxon>
        <taxon>Methanobacteriota</taxon>
        <taxon>Stenosarchaea group</taxon>
        <taxon>Candidatus Methanofastidiosia</taxon>
        <taxon>Candidatus Methanofastidiosales</taxon>
        <taxon>Candidatus Methanofastidiosaceae</taxon>
        <taxon>Candidatus Methanofastidiosum</taxon>
    </lineage>
</organism>
<dbReference type="InterPro" id="IPR005141">
    <property type="entry name" value="eRF1_2"/>
</dbReference>
<dbReference type="NCBIfam" id="TIGR03676">
    <property type="entry name" value="aRF1_eRF1"/>
    <property type="match status" value="1"/>
</dbReference>
<dbReference type="Gene3D" id="3.30.960.10">
    <property type="entry name" value="eRF1 domain 1"/>
    <property type="match status" value="1"/>
</dbReference>
<dbReference type="SUPFAM" id="SSF55481">
    <property type="entry name" value="N-terminal domain of eukaryotic peptide chain release factor subunit 1, ERF1"/>
    <property type="match status" value="1"/>
</dbReference>
<protein>
    <recommendedName>
        <fullName evidence="5 9">Peptide chain release factor subunit 1</fullName>
    </recommendedName>
    <alternativeName>
        <fullName evidence="8 9">Translation termination factor aRF1</fullName>
    </alternativeName>
</protein>
<dbReference type="SMART" id="SM01194">
    <property type="entry name" value="eRF1_1"/>
    <property type="match status" value="1"/>
</dbReference>
<dbReference type="InterPro" id="IPR020918">
    <property type="entry name" value="Peptide_chain-rel_aRF1"/>
</dbReference>
<dbReference type="PANTHER" id="PTHR10113">
    <property type="entry name" value="PEPTIDE CHAIN RELEASE FACTOR SUBUNIT 1"/>
    <property type="match status" value="1"/>
</dbReference>
<sequence>MDNKEFYEFKKQLKFLSKIRGRHTELVSVYIPAGYEISKVAAQIKDEQGTATNIKSKGTRKNVLSALERVMQHLRLYKVTPENGLVIFAGNISQDEGNPKIELFTLFPPEPISVRIYRCDQQFVLDPLLDMIEDKRVFGLIIVERGEASIGLLRGKKVELVKHLTSRVPGKFRAGGQSSVRFARLREIAADDFKDTVGKTANEIFMAEPNLEGILIGGGGYTKYEFEEGEYLHHELRKKILGVVDTAYTELFGLNELVDKGSKILENLDITKEKDKVTRFLKELIKDDSLAAYGEKEVRKYLEAGAVEMLLLSEGLNKNRIKIKCSSCGNLTEKTGTDEELFTLEQQIASIPCEKCNNLSLNIEEKVDLLEELADLAQEGNTTVEIISTETEEGSQLLKAFGGIAAIVRYRL</sequence>
<dbReference type="HAMAP" id="MF_00424">
    <property type="entry name" value="Rel_fact_arch_1"/>
    <property type="match status" value="1"/>
</dbReference>
<dbReference type="Gene3D" id="3.30.420.60">
    <property type="entry name" value="eRF1 domain 2"/>
    <property type="match status" value="1"/>
</dbReference>
<evidence type="ECO:0000256" key="1">
    <source>
        <dbReference type="ARBA" id="ARBA00002832"/>
    </source>
</evidence>
<evidence type="ECO:0000259" key="10">
    <source>
        <dbReference type="SMART" id="SM01194"/>
    </source>
</evidence>
<comment type="function">
    <text evidence="1 9">Directs the termination of nascent peptide synthesis (translation) in response to the termination codons UAA, UAG and UGA.</text>
</comment>
<reference evidence="11 12" key="1">
    <citation type="journal article" date="2016" name="ISME J.">
        <title>Chasing the elusive Euryarchaeota class WSA2: genomes reveal a uniquely fastidious methyl-reducing methanogen.</title>
        <authorList>
            <person name="Nobu M.K."/>
            <person name="Narihiro T."/>
            <person name="Kuroda K."/>
            <person name="Mei R."/>
            <person name="Liu W.T."/>
        </authorList>
    </citation>
    <scope>NUCLEOTIDE SEQUENCE [LARGE SCALE GENOMIC DNA]</scope>
    <source>
        <strain evidence="11">U1lsi0528_Bin089</strain>
    </source>
</reference>
<dbReference type="Gene3D" id="3.30.1330.30">
    <property type="match status" value="1"/>
</dbReference>
<name>A0A150J5K0_9EURY</name>
<evidence type="ECO:0000313" key="11">
    <source>
        <dbReference type="EMBL" id="KYC52254.1"/>
    </source>
</evidence>
<evidence type="ECO:0000256" key="8">
    <source>
        <dbReference type="ARBA" id="ARBA00031168"/>
    </source>
</evidence>
<dbReference type="InterPro" id="IPR029064">
    <property type="entry name" value="Ribosomal_eL30-like_sf"/>
</dbReference>
<dbReference type="InterPro" id="IPR005142">
    <property type="entry name" value="eRF1_3"/>
</dbReference>
<evidence type="ECO:0000256" key="6">
    <source>
        <dbReference type="ARBA" id="ARBA00022490"/>
    </source>
</evidence>
<dbReference type="Pfam" id="PF03465">
    <property type="entry name" value="eRF1_3"/>
    <property type="match status" value="1"/>
</dbReference>
<dbReference type="InterPro" id="IPR024049">
    <property type="entry name" value="eRF1_1_sf"/>
</dbReference>
<evidence type="ECO:0000256" key="7">
    <source>
        <dbReference type="ARBA" id="ARBA00022917"/>
    </source>
</evidence>
<dbReference type="EMBL" id="LNGD01000036">
    <property type="protein sequence ID" value="KYC52254.1"/>
    <property type="molecule type" value="Genomic_DNA"/>
</dbReference>
<dbReference type="InterPro" id="IPR005140">
    <property type="entry name" value="eRF1_Pelota-like_N"/>
</dbReference>
<dbReference type="Pfam" id="PF03463">
    <property type="entry name" value="eRF1_1"/>
    <property type="match status" value="1"/>
</dbReference>
<comment type="caution">
    <text evidence="11">The sequence shown here is derived from an EMBL/GenBank/DDBJ whole genome shotgun (WGS) entry which is preliminary data.</text>
</comment>
<evidence type="ECO:0000313" key="12">
    <source>
        <dbReference type="Proteomes" id="UP000075578"/>
    </source>
</evidence>
<dbReference type="FunFam" id="3.30.420.60:FF:000003">
    <property type="entry name" value="Peptide chain release factor subunit 1"/>
    <property type="match status" value="1"/>
</dbReference>
<dbReference type="FunFam" id="3.30.1330.30:FF:000032">
    <property type="entry name" value="Eukaryotic peptide chain release factor subunit 1"/>
    <property type="match status" value="1"/>
</dbReference>
<evidence type="ECO:0000256" key="9">
    <source>
        <dbReference type="HAMAP-Rule" id="MF_00424"/>
    </source>
</evidence>
<dbReference type="InterPro" id="IPR004403">
    <property type="entry name" value="Peptide_chain-rel_eRF1/aRF1"/>
</dbReference>
<comment type="subcellular location">
    <subcellularLocation>
        <location evidence="2 9">Cytoplasm</location>
    </subcellularLocation>
</comment>
<feature type="domain" description="eRF1/Pelota-like N-terminal" evidence="10">
    <location>
        <begin position="1"/>
        <end position="133"/>
    </location>
</feature>
<gene>
    <name evidence="9 11" type="primary">prf1</name>
    <name evidence="11" type="ORF">AMQ74_00800</name>
</gene>
<accession>A0A150J5K0</accession>
<evidence type="ECO:0000256" key="2">
    <source>
        <dbReference type="ARBA" id="ARBA00004496"/>
    </source>
</evidence>
<dbReference type="SUPFAM" id="SSF53137">
    <property type="entry name" value="Translational machinery components"/>
    <property type="match status" value="1"/>
</dbReference>